<dbReference type="AlphaFoldDB" id="A0AAD5QXL3"/>
<reference evidence="1" key="1">
    <citation type="submission" date="2021-06" db="EMBL/GenBank/DDBJ databases">
        <title>Parelaphostrongylus tenuis whole genome reference sequence.</title>
        <authorList>
            <person name="Garwood T.J."/>
            <person name="Larsen P.A."/>
            <person name="Fountain-Jones N.M."/>
            <person name="Garbe J.R."/>
            <person name="Macchietto M.G."/>
            <person name="Kania S.A."/>
            <person name="Gerhold R.W."/>
            <person name="Richards J.E."/>
            <person name="Wolf T.M."/>
        </authorList>
    </citation>
    <scope>NUCLEOTIDE SEQUENCE</scope>
    <source>
        <strain evidence="1">MNPRO001-30</strain>
        <tissue evidence="1">Meninges</tissue>
    </source>
</reference>
<proteinExistence type="predicted"/>
<gene>
    <name evidence="1" type="ORF">KIN20_024364</name>
</gene>
<dbReference type="EMBL" id="JAHQIW010004924">
    <property type="protein sequence ID" value="KAJ1364301.1"/>
    <property type="molecule type" value="Genomic_DNA"/>
</dbReference>
<name>A0AAD5QXL3_PARTN</name>
<sequence>MFAEKFEKDRAMVHKVIMDQTNGRIDKIKTFGNVDGMCLMAEYAMNEFSLRDGVIDKVGLKYMASKKYSILYLELAARALVIQCGPALLVFPDQSPYLWRQPIGGVCGAA</sequence>
<evidence type="ECO:0000313" key="1">
    <source>
        <dbReference type="EMBL" id="KAJ1364301.1"/>
    </source>
</evidence>
<keyword evidence="2" id="KW-1185">Reference proteome</keyword>
<organism evidence="1 2">
    <name type="scientific">Parelaphostrongylus tenuis</name>
    <name type="common">Meningeal worm</name>
    <dbReference type="NCBI Taxonomy" id="148309"/>
    <lineage>
        <taxon>Eukaryota</taxon>
        <taxon>Metazoa</taxon>
        <taxon>Ecdysozoa</taxon>
        <taxon>Nematoda</taxon>
        <taxon>Chromadorea</taxon>
        <taxon>Rhabditida</taxon>
        <taxon>Rhabditina</taxon>
        <taxon>Rhabditomorpha</taxon>
        <taxon>Strongyloidea</taxon>
        <taxon>Metastrongylidae</taxon>
        <taxon>Parelaphostrongylus</taxon>
    </lineage>
</organism>
<dbReference type="Proteomes" id="UP001196413">
    <property type="component" value="Unassembled WGS sequence"/>
</dbReference>
<accession>A0AAD5QXL3</accession>
<protein>
    <submittedName>
        <fullName evidence="1">Uncharacterized protein</fullName>
    </submittedName>
</protein>
<comment type="caution">
    <text evidence="1">The sequence shown here is derived from an EMBL/GenBank/DDBJ whole genome shotgun (WGS) entry which is preliminary data.</text>
</comment>
<evidence type="ECO:0000313" key="2">
    <source>
        <dbReference type="Proteomes" id="UP001196413"/>
    </source>
</evidence>